<evidence type="ECO:0000256" key="3">
    <source>
        <dbReference type="ARBA" id="ARBA00022729"/>
    </source>
</evidence>
<sequence length="222" mass="24631">MFSKLPVEISNLTKLTYLNLSNAMLQDSITTQFTNLTSLRSLDLSCANLVVNLSSISITLTLPPKLDFGSMSSFIRYGRLSSPNLRWLEGLRRLRYLVLTGVDLSKASESFHWDKPISSLSNLMSLQLSYCNISGRIPIGQLLNLTNLSTLDTLGNFLTILGYDYSLQFIGAQLEIVTKGQTHWLESVYSYHTGFDMSSNALTGKIPEKIGILSGLPLLLAR</sequence>
<dbReference type="PANTHER" id="PTHR48063">
    <property type="entry name" value="LRR RECEPTOR-LIKE KINASE"/>
    <property type="match status" value="1"/>
</dbReference>
<evidence type="ECO:0000313" key="8">
    <source>
        <dbReference type="Proteomes" id="UP001291623"/>
    </source>
</evidence>
<gene>
    <name evidence="7" type="ORF">RND71_028915</name>
</gene>
<evidence type="ECO:0000256" key="6">
    <source>
        <dbReference type="ARBA" id="ARBA00023180"/>
    </source>
</evidence>
<dbReference type="EMBL" id="JAVYJV010000015">
    <property type="protein sequence ID" value="KAK4353397.1"/>
    <property type="molecule type" value="Genomic_DNA"/>
</dbReference>
<reference evidence="7" key="1">
    <citation type="submission" date="2023-12" db="EMBL/GenBank/DDBJ databases">
        <title>Genome assembly of Anisodus tanguticus.</title>
        <authorList>
            <person name="Wang Y.-J."/>
        </authorList>
    </citation>
    <scope>NUCLEOTIDE SEQUENCE</scope>
    <source>
        <strain evidence="7">KB-2021</strain>
        <tissue evidence="7">Leaf</tissue>
    </source>
</reference>
<evidence type="ECO:0000256" key="1">
    <source>
        <dbReference type="ARBA" id="ARBA00004479"/>
    </source>
</evidence>
<name>A0AAE1RLV7_9SOLA</name>
<evidence type="ECO:0000256" key="2">
    <source>
        <dbReference type="ARBA" id="ARBA00022692"/>
    </source>
</evidence>
<organism evidence="7 8">
    <name type="scientific">Anisodus tanguticus</name>
    <dbReference type="NCBI Taxonomy" id="243964"/>
    <lineage>
        <taxon>Eukaryota</taxon>
        <taxon>Viridiplantae</taxon>
        <taxon>Streptophyta</taxon>
        <taxon>Embryophyta</taxon>
        <taxon>Tracheophyta</taxon>
        <taxon>Spermatophyta</taxon>
        <taxon>Magnoliopsida</taxon>
        <taxon>eudicotyledons</taxon>
        <taxon>Gunneridae</taxon>
        <taxon>Pentapetalae</taxon>
        <taxon>asterids</taxon>
        <taxon>lamiids</taxon>
        <taxon>Solanales</taxon>
        <taxon>Solanaceae</taxon>
        <taxon>Solanoideae</taxon>
        <taxon>Hyoscyameae</taxon>
        <taxon>Anisodus</taxon>
    </lineage>
</organism>
<keyword evidence="6" id="KW-0325">Glycoprotein</keyword>
<dbReference type="InterPro" id="IPR032675">
    <property type="entry name" value="LRR_dom_sf"/>
</dbReference>
<keyword evidence="8" id="KW-1185">Reference proteome</keyword>
<keyword evidence="4" id="KW-1133">Transmembrane helix</keyword>
<dbReference type="PANTHER" id="PTHR48063:SF84">
    <property type="entry name" value="LRR RECEPTOR-LIKE SERINE_THREONINE-PROTEIN KINASE FLS2"/>
    <property type="match status" value="1"/>
</dbReference>
<evidence type="ECO:0000256" key="4">
    <source>
        <dbReference type="ARBA" id="ARBA00022989"/>
    </source>
</evidence>
<proteinExistence type="predicted"/>
<dbReference type="Pfam" id="PF00560">
    <property type="entry name" value="LRR_1"/>
    <property type="match status" value="1"/>
</dbReference>
<dbReference type="InterPro" id="IPR046956">
    <property type="entry name" value="RLP23-like"/>
</dbReference>
<dbReference type="Gene3D" id="3.80.10.10">
    <property type="entry name" value="Ribonuclease Inhibitor"/>
    <property type="match status" value="1"/>
</dbReference>
<dbReference type="GO" id="GO:0016020">
    <property type="term" value="C:membrane"/>
    <property type="evidence" value="ECO:0007669"/>
    <property type="project" value="UniProtKB-SubCell"/>
</dbReference>
<comment type="caution">
    <text evidence="7">The sequence shown here is derived from an EMBL/GenBank/DDBJ whole genome shotgun (WGS) entry which is preliminary data.</text>
</comment>
<comment type="subcellular location">
    <subcellularLocation>
        <location evidence="1">Membrane</location>
        <topology evidence="1">Single-pass type I membrane protein</topology>
    </subcellularLocation>
</comment>
<keyword evidence="2" id="KW-0812">Transmembrane</keyword>
<evidence type="ECO:0000256" key="5">
    <source>
        <dbReference type="ARBA" id="ARBA00023136"/>
    </source>
</evidence>
<keyword evidence="5" id="KW-0472">Membrane</keyword>
<dbReference type="Proteomes" id="UP001291623">
    <property type="component" value="Unassembled WGS sequence"/>
</dbReference>
<dbReference type="InterPro" id="IPR001611">
    <property type="entry name" value="Leu-rich_rpt"/>
</dbReference>
<keyword evidence="3" id="KW-0732">Signal</keyword>
<protein>
    <submittedName>
        <fullName evidence="7">Uncharacterized protein</fullName>
    </submittedName>
</protein>
<dbReference type="AlphaFoldDB" id="A0AAE1RLV7"/>
<evidence type="ECO:0000313" key="7">
    <source>
        <dbReference type="EMBL" id="KAK4353397.1"/>
    </source>
</evidence>
<accession>A0AAE1RLV7</accession>
<dbReference type="SUPFAM" id="SSF52058">
    <property type="entry name" value="L domain-like"/>
    <property type="match status" value="1"/>
</dbReference>